<feature type="domain" description="PAC" evidence="12">
    <location>
        <begin position="1279"/>
        <end position="1333"/>
    </location>
</feature>
<dbReference type="Pfam" id="PF01590">
    <property type="entry name" value="GAF"/>
    <property type="match status" value="1"/>
</dbReference>
<dbReference type="EC" id="3.1.4.52" evidence="3"/>
<dbReference type="GO" id="GO:0005886">
    <property type="term" value="C:plasma membrane"/>
    <property type="evidence" value="ECO:0007669"/>
    <property type="project" value="UniProtKB-SubCell"/>
</dbReference>
<protein>
    <recommendedName>
        <fullName evidence="3">cyclic-guanylate-specific phosphodiesterase</fullName>
        <ecNumber evidence="3">3.1.4.52</ecNumber>
    </recommendedName>
</protein>
<dbReference type="PROSITE" id="PS50112">
    <property type="entry name" value="PAS"/>
    <property type="match status" value="4"/>
</dbReference>
<dbReference type="InterPro" id="IPR029016">
    <property type="entry name" value="GAF-like_dom_sf"/>
</dbReference>
<dbReference type="eggNOG" id="COG5001">
    <property type="taxonomic scope" value="Bacteria"/>
</dbReference>
<dbReference type="NCBIfam" id="TIGR00229">
    <property type="entry name" value="sensory_box"/>
    <property type="match status" value="4"/>
</dbReference>
<feature type="transmembrane region" description="Helical" evidence="9">
    <location>
        <begin position="73"/>
        <end position="92"/>
    </location>
</feature>
<dbReference type="PANTHER" id="PTHR44757:SF2">
    <property type="entry name" value="BIOFILM ARCHITECTURE MAINTENANCE PROTEIN MBAA"/>
    <property type="match status" value="1"/>
</dbReference>
<dbReference type="Gene3D" id="3.30.450.40">
    <property type="match status" value="2"/>
</dbReference>
<dbReference type="FunFam" id="3.30.70.270:FF:000001">
    <property type="entry name" value="Diguanylate cyclase domain protein"/>
    <property type="match status" value="1"/>
</dbReference>
<feature type="domain" description="PAS" evidence="11">
    <location>
        <begin position="1205"/>
        <end position="1254"/>
    </location>
</feature>
<feature type="domain" description="PAC" evidence="12">
    <location>
        <begin position="1157"/>
        <end position="1208"/>
    </location>
</feature>
<feature type="domain" description="PAS" evidence="11">
    <location>
        <begin position="493"/>
        <end position="563"/>
    </location>
</feature>
<accession>A0A0A1YKK7</accession>
<dbReference type="Proteomes" id="UP000030063">
    <property type="component" value="Unassembled WGS sequence"/>
</dbReference>
<dbReference type="CDD" id="cd17569">
    <property type="entry name" value="REC_HupR-like"/>
    <property type="match status" value="1"/>
</dbReference>
<feature type="domain" description="Response regulatory" evidence="10">
    <location>
        <begin position="1779"/>
        <end position="1894"/>
    </location>
</feature>
<proteinExistence type="predicted"/>
<dbReference type="Gene3D" id="3.30.450.20">
    <property type="entry name" value="PAS domain"/>
    <property type="match status" value="4"/>
</dbReference>
<feature type="modified residue" description="4-aspartylphosphate" evidence="8">
    <location>
        <position position="1828"/>
    </location>
</feature>
<dbReference type="RefSeq" id="WP_025166448.1">
    <property type="nucleotide sequence ID" value="NZ_AWSQ01000004.1"/>
</dbReference>
<evidence type="ECO:0000313" key="15">
    <source>
        <dbReference type="EMBL" id="KFX69214.1"/>
    </source>
</evidence>
<dbReference type="SMART" id="SM00448">
    <property type="entry name" value="REC"/>
    <property type="match status" value="1"/>
</dbReference>
<dbReference type="SUPFAM" id="SSF52172">
    <property type="entry name" value="CheY-like"/>
    <property type="match status" value="1"/>
</dbReference>
<feature type="domain" description="PAS" evidence="11">
    <location>
        <begin position="781"/>
        <end position="851"/>
    </location>
</feature>
<dbReference type="InterPro" id="IPR035919">
    <property type="entry name" value="EAL_sf"/>
</dbReference>
<dbReference type="Pfam" id="PF00989">
    <property type="entry name" value="PAS"/>
    <property type="match status" value="2"/>
</dbReference>
<evidence type="ECO:0000256" key="8">
    <source>
        <dbReference type="PROSITE-ProRule" id="PRU00169"/>
    </source>
</evidence>
<keyword evidence="6" id="KW-0418">Kinase</keyword>
<evidence type="ECO:0000256" key="5">
    <source>
        <dbReference type="ARBA" id="ARBA00022679"/>
    </source>
</evidence>
<dbReference type="InterPro" id="IPR011006">
    <property type="entry name" value="CheY-like_superfamily"/>
</dbReference>
<evidence type="ECO:0000259" key="10">
    <source>
        <dbReference type="PROSITE" id="PS50110"/>
    </source>
</evidence>
<feature type="domain" description="EAL" evidence="13">
    <location>
        <begin position="1507"/>
        <end position="1761"/>
    </location>
</feature>
<comment type="caution">
    <text evidence="15">The sequence shown here is derived from an EMBL/GenBank/DDBJ whole genome shotgun (WGS) entry which is preliminary data.</text>
</comment>
<dbReference type="SUPFAM" id="SSF141868">
    <property type="entry name" value="EAL domain-like"/>
    <property type="match status" value="1"/>
</dbReference>
<dbReference type="GO" id="GO:0016301">
    <property type="term" value="F:kinase activity"/>
    <property type="evidence" value="ECO:0007669"/>
    <property type="project" value="UniProtKB-KW"/>
</dbReference>
<comment type="cofactor">
    <cofactor evidence="1">
        <name>Mg(2+)</name>
        <dbReference type="ChEBI" id="CHEBI:18420"/>
    </cofactor>
</comment>
<keyword evidence="16" id="KW-1185">Reference proteome</keyword>
<evidence type="ECO:0000313" key="16">
    <source>
        <dbReference type="Proteomes" id="UP000030063"/>
    </source>
</evidence>
<dbReference type="NCBIfam" id="TIGR00254">
    <property type="entry name" value="GGDEF"/>
    <property type="match status" value="1"/>
</dbReference>
<keyword evidence="8" id="KW-0597">Phosphoprotein</keyword>
<dbReference type="EMBL" id="AWSQ01000004">
    <property type="protein sequence ID" value="KFX69214.1"/>
    <property type="molecule type" value="Genomic_DNA"/>
</dbReference>
<dbReference type="Pfam" id="PF00072">
    <property type="entry name" value="Response_reg"/>
    <property type="match status" value="1"/>
</dbReference>
<dbReference type="Gene3D" id="3.40.50.2300">
    <property type="match status" value="1"/>
</dbReference>
<dbReference type="CDD" id="cd01948">
    <property type="entry name" value="EAL"/>
    <property type="match status" value="1"/>
</dbReference>
<dbReference type="SUPFAM" id="SSF55781">
    <property type="entry name" value="GAF domain-like"/>
    <property type="match status" value="2"/>
</dbReference>
<dbReference type="InterPro" id="IPR029787">
    <property type="entry name" value="Nucleotide_cyclase"/>
</dbReference>
<evidence type="ECO:0000256" key="4">
    <source>
        <dbReference type="ARBA" id="ARBA00022636"/>
    </source>
</evidence>
<dbReference type="Pfam" id="PF08448">
    <property type="entry name" value="PAS_4"/>
    <property type="match status" value="1"/>
</dbReference>
<evidence type="ECO:0000256" key="2">
    <source>
        <dbReference type="ARBA" id="ARBA00004533"/>
    </source>
</evidence>
<feature type="transmembrane region" description="Helical" evidence="9">
    <location>
        <begin position="104"/>
        <end position="123"/>
    </location>
</feature>
<dbReference type="OrthoDB" id="9804951at2"/>
<keyword evidence="4" id="KW-0973">c-di-GMP</keyword>
<dbReference type="InterPro" id="IPR000700">
    <property type="entry name" value="PAS-assoc_C"/>
</dbReference>
<dbReference type="InterPro" id="IPR013767">
    <property type="entry name" value="PAS_fold"/>
</dbReference>
<dbReference type="Pfam" id="PF00990">
    <property type="entry name" value="GGDEF"/>
    <property type="match status" value="1"/>
</dbReference>
<feature type="transmembrane region" description="Helical" evidence="9">
    <location>
        <begin position="203"/>
        <end position="221"/>
    </location>
</feature>
<dbReference type="SUPFAM" id="SSF55785">
    <property type="entry name" value="PYP-like sensor domain (PAS domain)"/>
    <property type="match status" value="4"/>
</dbReference>
<dbReference type="InterPro" id="IPR013656">
    <property type="entry name" value="PAS_4"/>
</dbReference>
<dbReference type="PROSITE" id="PS50110">
    <property type="entry name" value="RESPONSE_REGULATORY"/>
    <property type="match status" value="1"/>
</dbReference>
<dbReference type="InterPro" id="IPR000160">
    <property type="entry name" value="GGDEF_dom"/>
</dbReference>
<reference evidence="15 16" key="1">
    <citation type="journal article" date="2014" name="Genome Announc.">
        <title>Draft Genome Sequence of Petroleum Oil-Degrading Marine Bacterium Pseudomonas taeanensis Strain MS-3, Isolated from a Crude Oil-Contaminated Seashore.</title>
        <authorList>
            <person name="Lee S.Y."/>
            <person name="Kim S.H."/>
            <person name="Lee D.G."/>
            <person name="Shin S."/>
            <person name="Yun S.H."/>
            <person name="Choi C.W."/>
            <person name="Chung Y.H."/>
            <person name="Choi J.S."/>
            <person name="Kahng H.Y."/>
            <person name="Kim S.I."/>
        </authorList>
    </citation>
    <scope>NUCLEOTIDE SEQUENCE [LARGE SCALE GENOMIC DNA]</scope>
    <source>
        <strain evidence="15 16">MS-3</strain>
    </source>
</reference>
<keyword evidence="9" id="KW-0812">Transmembrane</keyword>
<feature type="transmembrane region" description="Helical" evidence="9">
    <location>
        <begin position="173"/>
        <end position="191"/>
    </location>
</feature>
<evidence type="ECO:0000259" key="11">
    <source>
        <dbReference type="PROSITE" id="PS50112"/>
    </source>
</evidence>
<dbReference type="SMART" id="SM00052">
    <property type="entry name" value="EAL"/>
    <property type="match status" value="1"/>
</dbReference>
<dbReference type="PANTHER" id="PTHR44757">
    <property type="entry name" value="DIGUANYLATE CYCLASE DGCP"/>
    <property type="match status" value="1"/>
</dbReference>
<evidence type="ECO:0000256" key="6">
    <source>
        <dbReference type="ARBA" id="ARBA00022777"/>
    </source>
</evidence>
<dbReference type="SMART" id="SM00065">
    <property type="entry name" value="GAF"/>
    <property type="match status" value="2"/>
</dbReference>
<comment type="subcellular location">
    <subcellularLocation>
        <location evidence="2">Cell inner membrane</location>
    </subcellularLocation>
</comment>
<dbReference type="SMART" id="SM00267">
    <property type="entry name" value="GGDEF"/>
    <property type="match status" value="1"/>
</dbReference>
<name>A0A0A1YKK7_9PSED</name>
<dbReference type="InterPro" id="IPR043128">
    <property type="entry name" value="Rev_trsase/Diguanyl_cyclase"/>
</dbReference>
<dbReference type="PROSITE" id="PS50113">
    <property type="entry name" value="PAC"/>
    <property type="match status" value="3"/>
</dbReference>
<dbReference type="InterPro" id="IPR001610">
    <property type="entry name" value="PAC"/>
</dbReference>
<dbReference type="InterPro" id="IPR035965">
    <property type="entry name" value="PAS-like_dom_sf"/>
</dbReference>
<feature type="domain" description="PAS" evidence="11">
    <location>
        <begin position="1086"/>
        <end position="1147"/>
    </location>
</feature>
<sequence>MDIKTRHLSYQAFLHVQGFAMLGMGSISLCGYLLAETPNAFSLVLLPDSALAVLLLGLGLLGCANRRNQLCQLFAGLVLGIGLYSLSHNLLLTDSQQGRSLISGFLRIRSPTALLFCLLALGLLSSQLGTWGKRLSVGLGLMVIGLAGLSQLAPTVTALSAWRLGFNHDVNNLANLFSLSMGLALFCLNGLPAEREHLLDRRTLLAGALGTLLTCSSWYLLGLQNIEASQRHSTLLLSELSGAIERTFSAHLLSIQRMAERWRMDGRLPSPAKWQQESSGYLRDFPDITLTALLDEQLRPQRLFSRNLAETDWLQHLLSQPRQRDWLRRAAPAWQSRLSPALNLDARHNSLIAIPLNLPANPGWTLVASLNLTRILKDVLGAQPQGFSMRLYENQQLLFDSAPQQPMASLNQVGQQLLHTPGSKTWRLVSYQNLDAATQASSLLPSLVMLFGLTFSFFIMLSQRLGRLAIEHSRHLHLVNRALEASLHHQDNLQALNQRIMDFSMDLLCSIDENGHFTQVSPSSVSVLGYPPDELIGRPYLSFVVPEDRQTTQATVQAMMAGEEHQDFRNSYQRKDGSIVQLLWSGGWSENDRTLFAVAHDITRLVQNEAYAEDQRDILGMISTDQPLADTLKVICQVTEVQLPGTYCSVLLMDKEQQHLLLGAAPNLPHSYSQALHGMKVGAAASACSTAVQRRQLVISNDIDGDPLWQDYRALALGHGLQACWSIPLISHQGDVLGTFAIYHHEPKQPDDEQLQLIGTAGQLAAIAIERQHDRLRLQVSEQRYRSLFTFNPDPVFSFDLDGQIESLNQAGCQLCGYSEQELLGQPMSLLLHNDELEEFRNHLKAAREGGTQRYAIRCKHRDGHLLELDLTTLPIITNEQIVGVFSIAKDISERNRMTRALREALQHSERQAELLRGMTDTAVNINSLVDSQPLLDYLSERLRLLIGSHQASVSLLWGTDSQIIHALSLSEKYAGWQECNRPIDDSTIRALVRNTEQPVLLGQAELESHSHWREQAELNVNLPPMRGWLAVPMKDYAGNNLGLLQLSEKNTGEFDQDDLAITQQFAQMAVAVLENNRLMRTVITGEQRLKTQLDFTSAITNSIAEGLLAIDGEGHLNFINPAAAALLGQPVSTLLGQPLVQHLPLPLEQTQGRGSHHGELRLPQGAQSERYIAYDSAPLLDDDGPQGWVVAFRDITAHKEADKQLRLLQRSLEASFNGALICDAQADDMPIIYVNPAFERITGYSAAEALGRNCRFLQGEAREQPGIGEIHRGLALQQDVHVVLRNFRKDGTPFWNALYIAPVPNELGEVTHFIGVQNDISEQKRFESELAYNASHDVLTGLPNRSLLEDRLSQGCRISNRYKRNLAVMFIDLDGFKPINDTLGHIVGDQILVEVARRLNLQIRPGDTVARLGGDEFIVILPDLAREEDVLLVADRIVESLARPYQLTHVEQHITASIGITLSDGNIEQPMQLIQQADLAMYKAKQQGRNNYQWYTEDLNQKVSERVTLRNELQKAIETEAFQLYYQPQIDGRSGRVVGYEALLRWHHAERGFIPPAQFIPVAEDTGQIIPLSEWVLNTACRAARSLADQGFNGAVMAVNVSPVQFQRANFVEQVRSTLEQTLLPAELLELEITETVLLDNAEKAICTLHALKELGVRISIDDFGTGFSSLNYLKRLPIDKVKIDRSFVQEVISDRHDSAITQGIISMAHHLKLKVLAEGVETEPQLAFLKKSRCDEFQGYYFAKPMPLPQLEGFLHQQHEELNAQQQSRTPDSHAQTLLLLDDEENILRALTRVLRRDGYQIITASRAQDAFALLAKHDVQVILSDQRMPEMNGTEFFSRVKSLHPETIRIVLSGYTDLKSVTDAINQGAIYKFLTKPWDDEHLRTSIAQAFQHHSLAMEKDGNARPADEEQT</sequence>
<dbReference type="InterPro" id="IPR000014">
    <property type="entry name" value="PAS"/>
</dbReference>
<dbReference type="Pfam" id="PF00563">
    <property type="entry name" value="EAL"/>
    <property type="match status" value="1"/>
</dbReference>
<dbReference type="CDD" id="cd01949">
    <property type="entry name" value="GGDEF"/>
    <property type="match status" value="1"/>
</dbReference>
<dbReference type="CDD" id="cd00130">
    <property type="entry name" value="PAS"/>
    <property type="match status" value="4"/>
</dbReference>
<keyword evidence="9" id="KW-1133">Transmembrane helix</keyword>
<dbReference type="SMART" id="SM00091">
    <property type="entry name" value="PAS"/>
    <property type="match status" value="4"/>
</dbReference>
<dbReference type="Pfam" id="PF13426">
    <property type="entry name" value="PAS_9"/>
    <property type="match status" value="1"/>
</dbReference>
<dbReference type="InterPro" id="IPR001789">
    <property type="entry name" value="Sig_transdc_resp-reg_receiver"/>
</dbReference>
<feature type="transmembrane region" description="Helical" evidence="9">
    <location>
        <begin position="40"/>
        <end position="61"/>
    </location>
</feature>
<dbReference type="Pfam" id="PF13185">
    <property type="entry name" value="GAF_2"/>
    <property type="match status" value="1"/>
</dbReference>
<dbReference type="FunFam" id="3.20.20.450:FF:000001">
    <property type="entry name" value="Cyclic di-GMP phosphodiesterase yahA"/>
    <property type="match status" value="1"/>
</dbReference>
<evidence type="ECO:0000259" key="12">
    <source>
        <dbReference type="PROSITE" id="PS50113"/>
    </source>
</evidence>
<dbReference type="GO" id="GO:0071111">
    <property type="term" value="F:cyclic-guanylate-specific phosphodiesterase activity"/>
    <property type="evidence" value="ECO:0007669"/>
    <property type="project" value="UniProtKB-EC"/>
</dbReference>
<evidence type="ECO:0000259" key="14">
    <source>
        <dbReference type="PROSITE" id="PS50887"/>
    </source>
</evidence>
<gene>
    <name evidence="15" type="ORF">TMS3_0117275</name>
</gene>
<dbReference type="STRING" id="1395571.TMS3_0117275"/>
<dbReference type="SMART" id="SM00086">
    <property type="entry name" value="PAC"/>
    <property type="match status" value="4"/>
</dbReference>
<feature type="transmembrane region" description="Helical" evidence="9">
    <location>
        <begin position="135"/>
        <end position="153"/>
    </location>
</feature>
<comment type="catalytic activity">
    <reaction evidence="7">
        <text>3',3'-c-di-GMP + H2O = 5'-phosphoguanylyl(3'-&gt;5')guanosine + H(+)</text>
        <dbReference type="Rhea" id="RHEA:24902"/>
        <dbReference type="ChEBI" id="CHEBI:15377"/>
        <dbReference type="ChEBI" id="CHEBI:15378"/>
        <dbReference type="ChEBI" id="CHEBI:58754"/>
        <dbReference type="ChEBI" id="CHEBI:58805"/>
        <dbReference type="EC" id="3.1.4.52"/>
    </reaction>
    <physiologicalReaction direction="left-to-right" evidence="7">
        <dbReference type="Rhea" id="RHEA:24903"/>
    </physiologicalReaction>
</comment>
<dbReference type="PROSITE" id="PS50887">
    <property type="entry name" value="GGDEF"/>
    <property type="match status" value="1"/>
</dbReference>
<keyword evidence="5" id="KW-0808">Transferase</keyword>
<dbReference type="GO" id="GO:0006355">
    <property type="term" value="P:regulation of DNA-templated transcription"/>
    <property type="evidence" value="ECO:0007669"/>
    <property type="project" value="InterPro"/>
</dbReference>
<organism evidence="15 16">
    <name type="scientific">Pseudomonas taeanensis MS-3</name>
    <dbReference type="NCBI Taxonomy" id="1395571"/>
    <lineage>
        <taxon>Bacteria</taxon>
        <taxon>Pseudomonadati</taxon>
        <taxon>Pseudomonadota</taxon>
        <taxon>Gammaproteobacteria</taxon>
        <taxon>Pseudomonadales</taxon>
        <taxon>Pseudomonadaceae</taxon>
        <taxon>Pseudomonas</taxon>
    </lineage>
</organism>
<keyword evidence="9" id="KW-0472">Membrane</keyword>
<dbReference type="InterPro" id="IPR001633">
    <property type="entry name" value="EAL_dom"/>
</dbReference>
<evidence type="ECO:0000256" key="1">
    <source>
        <dbReference type="ARBA" id="ARBA00001946"/>
    </source>
</evidence>
<evidence type="ECO:0000259" key="13">
    <source>
        <dbReference type="PROSITE" id="PS50883"/>
    </source>
</evidence>
<evidence type="ECO:0000256" key="3">
    <source>
        <dbReference type="ARBA" id="ARBA00012282"/>
    </source>
</evidence>
<evidence type="ECO:0000256" key="7">
    <source>
        <dbReference type="ARBA" id="ARBA00051114"/>
    </source>
</evidence>
<dbReference type="GO" id="GO:0000160">
    <property type="term" value="P:phosphorelay signal transduction system"/>
    <property type="evidence" value="ECO:0007669"/>
    <property type="project" value="InterPro"/>
</dbReference>
<dbReference type="PROSITE" id="PS50883">
    <property type="entry name" value="EAL"/>
    <property type="match status" value="1"/>
</dbReference>
<dbReference type="InterPro" id="IPR052155">
    <property type="entry name" value="Biofilm_reg_signaling"/>
</dbReference>
<dbReference type="Gene3D" id="3.20.20.450">
    <property type="entry name" value="EAL domain"/>
    <property type="match status" value="1"/>
</dbReference>
<evidence type="ECO:0000256" key="9">
    <source>
        <dbReference type="SAM" id="Phobius"/>
    </source>
</evidence>
<dbReference type="Gene3D" id="3.30.70.270">
    <property type="match status" value="1"/>
</dbReference>
<feature type="domain" description="PAC" evidence="12">
    <location>
        <begin position="853"/>
        <end position="904"/>
    </location>
</feature>
<dbReference type="SUPFAM" id="SSF55073">
    <property type="entry name" value="Nucleotide cyclase"/>
    <property type="match status" value="1"/>
</dbReference>
<feature type="transmembrane region" description="Helical" evidence="9">
    <location>
        <begin position="12"/>
        <end position="34"/>
    </location>
</feature>
<dbReference type="GO" id="GO:0071732">
    <property type="term" value="P:cellular response to nitric oxide"/>
    <property type="evidence" value="ECO:0007669"/>
    <property type="project" value="UniProtKB-ARBA"/>
</dbReference>
<dbReference type="InterPro" id="IPR003018">
    <property type="entry name" value="GAF"/>
</dbReference>
<feature type="domain" description="GGDEF" evidence="14">
    <location>
        <begin position="1365"/>
        <end position="1498"/>
    </location>
</feature>